<accession>A0A5C4M9B0</accession>
<comment type="caution">
    <text evidence="3">The sequence shown here is derived from an EMBL/GenBank/DDBJ whole genome shotgun (WGS) entry which is preliminary data.</text>
</comment>
<feature type="region of interest" description="Disordered" evidence="1">
    <location>
        <begin position="225"/>
        <end position="247"/>
    </location>
</feature>
<evidence type="ECO:0000259" key="2">
    <source>
        <dbReference type="Pfam" id="PF00144"/>
    </source>
</evidence>
<dbReference type="InterPro" id="IPR050491">
    <property type="entry name" value="AmpC-like"/>
</dbReference>
<dbReference type="Proteomes" id="UP000305546">
    <property type="component" value="Unassembled WGS sequence"/>
</dbReference>
<dbReference type="OrthoDB" id="262125at2"/>
<dbReference type="InterPro" id="IPR012338">
    <property type="entry name" value="Beta-lactam/transpept-like"/>
</dbReference>
<dbReference type="EMBL" id="VDFW01000002">
    <property type="protein sequence ID" value="TNC29168.1"/>
    <property type="molecule type" value="Genomic_DNA"/>
</dbReference>
<dbReference type="SUPFAM" id="SSF56601">
    <property type="entry name" value="beta-lactamase/transpeptidase-like"/>
    <property type="match status" value="1"/>
</dbReference>
<reference evidence="3 4" key="1">
    <citation type="submission" date="2019-06" db="EMBL/GenBank/DDBJ databases">
        <title>Amycolatopsis alkalitolerans sp. nov., isolated from Gastrodia elata Blume.</title>
        <authorList>
            <person name="Narsing Rao M.P."/>
            <person name="Li W.J."/>
        </authorList>
    </citation>
    <scope>NUCLEOTIDE SEQUENCE [LARGE SCALE GENOMIC DNA]</scope>
    <source>
        <strain evidence="3 4">SYSUP0005</strain>
    </source>
</reference>
<evidence type="ECO:0000313" key="3">
    <source>
        <dbReference type="EMBL" id="TNC29168.1"/>
    </source>
</evidence>
<dbReference type="Pfam" id="PF00144">
    <property type="entry name" value="Beta-lactamase"/>
    <property type="match status" value="1"/>
</dbReference>
<feature type="compositionally biased region" description="Basic residues" evidence="1">
    <location>
        <begin position="232"/>
        <end position="247"/>
    </location>
</feature>
<dbReference type="Gene3D" id="3.40.710.10">
    <property type="entry name" value="DD-peptidase/beta-lactamase superfamily"/>
    <property type="match status" value="1"/>
</dbReference>
<dbReference type="PANTHER" id="PTHR46825">
    <property type="entry name" value="D-ALANYL-D-ALANINE-CARBOXYPEPTIDASE/ENDOPEPTIDASE AMPH"/>
    <property type="match status" value="1"/>
</dbReference>
<dbReference type="InterPro" id="IPR001466">
    <property type="entry name" value="Beta-lactam-related"/>
</dbReference>
<name>A0A5C4M9B0_9PSEU</name>
<evidence type="ECO:0000256" key="1">
    <source>
        <dbReference type="SAM" id="MobiDB-lite"/>
    </source>
</evidence>
<feature type="domain" description="Beta-lactamase-related" evidence="2">
    <location>
        <begin position="9"/>
        <end position="214"/>
    </location>
</feature>
<evidence type="ECO:0000313" key="4">
    <source>
        <dbReference type="Proteomes" id="UP000305546"/>
    </source>
</evidence>
<protein>
    <submittedName>
        <fullName evidence="3">Beta-lactamase family protein</fullName>
    </submittedName>
</protein>
<organism evidence="3 4">
    <name type="scientific">Amycolatopsis alkalitolerans</name>
    <dbReference type="NCBI Taxonomy" id="2547244"/>
    <lineage>
        <taxon>Bacteria</taxon>
        <taxon>Bacillati</taxon>
        <taxon>Actinomycetota</taxon>
        <taxon>Actinomycetes</taxon>
        <taxon>Pseudonocardiales</taxon>
        <taxon>Pseudonocardiaceae</taxon>
        <taxon>Amycolatopsis</taxon>
    </lineage>
</organism>
<gene>
    <name evidence="3" type="ORF">FG385_03525</name>
</gene>
<dbReference type="PANTHER" id="PTHR46825:SF7">
    <property type="entry name" value="D-ALANYL-D-ALANINE CARBOXYPEPTIDASE"/>
    <property type="match status" value="1"/>
</dbReference>
<sequence length="273" mass="28837">MTGANELTDRLRALTAKHGVPAAQAAVLAGGEVTDAAVGTLSLATGVEATTDSVFQVGSITKVWTATLVLQLVDEGLVELDSPVSEYLDGFGLAGGTITVRQLLNHTAGFEGDLFHDTGSGEDAVAKFLDTISEAPQLFDPGERFSYCNAGYVVLGRLAEVLRGKPFAQVLRERLAQPLGLTHLATSAGEAILFRVAVGHLDLPGAPGLVPAPVWSLPPAIAPAGSRPPTGCRHHSRRRPGRRRPLPTFRRGRAFRLAVHRERGARSWSAGTT</sequence>
<proteinExistence type="predicted"/>
<keyword evidence="4" id="KW-1185">Reference proteome</keyword>
<dbReference type="AlphaFoldDB" id="A0A5C4M9B0"/>
<dbReference type="RefSeq" id="WP_139095112.1">
    <property type="nucleotide sequence ID" value="NZ_VDFW01000002.1"/>
</dbReference>